<dbReference type="InterPro" id="IPR016024">
    <property type="entry name" value="ARM-type_fold"/>
</dbReference>
<dbReference type="InterPro" id="IPR052107">
    <property type="entry name" value="HEAT6"/>
</dbReference>
<dbReference type="OrthoDB" id="66533at2759"/>
<dbReference type="Gene3D" id="1.25.10.10">
    <property type="entry name" value="Leucine-rich Repeat Variant"/>
    <property type="match status" value="1"/>
</dbReference>
<evidence type="ECO:0000256" key="1">
    <source>
        <dbReference type="ARBA" id="ARBA00015263"/>
    </source>
</evidence>
<gene>
    <name evidence="4" type="ORF">OXX778_LOCUS6009</name>
</gene>
<feature type="region of interest" description="Disordered" evidence="2">
    <location>
        <begin position="1335"/>
        <end position="1365"/>
    </location>
</feature>
<dbReference type="PANTHER" id="PTHR13366">
    <property type="entry name" value="MALARIA ANTIGEN-RELATED"/>
    <property type="match status" value="1"/>
</dbReference>
<feature type="domain" description="DUF4042" evidence="3">
    <location>
        <begin position="518"/>
        <end position="684"/>
    </location>
</feature>
<proteinExistence type="predicted"/>
<feature type="compositionally biased region" description="Basic and acidic residues" evidence="2">
    <location>
        <begin position="419"/>
        <end position="428"/>
    </location>
</feature>
<accession>A0A813RZD1</accession>
<dbReference type="EMBL" id="CAJNOC010000688">
    <property type="protein sequence ID" value="CAF0791844.1"/>
    <property type="molecule type" value="Genomic_DNA"/>
</dbReference>
<name>A0A813RZD1_9BILA</name>
<evidence type="ECO:0000313" key="4">
    <source>
        <dbReference type="EMBL" id="CAF0791844.1"/>
    </source>
</evidence>
<organism evidence="4 5">
    <name type="scientific">Brachionus calyciflorus</name>
    <dbReference type="NCBI Taxonomy" id="104777"/>
    <lineage>
        <taxon>Eukaryota</taxon>
        <taxon>Metazoa</taxon>
        <taxon>Spiralia</taxon>
        <taxon>Gnathifera</taxon>
        <taxon>Rotifera</taxon>
        <taxon>Eurotatoria</taxon>
        <taxon>Monogononta</taxon>
        <taxon>Pseudotrocha</taxon>
        <taxon>Ploima</taxon>
        <taxon>Brachionidae</taxon>
        <taxon>Brachionus</taxon>
    </lineage>
</organism>
<evidence type="ECO:0000259" key="3">
    <source>
        <dbReference type="Pfam" id="PF13251"/>
    </source>
</evidence>
<protein>
    <recommendedName>
        <fullName evidence="1">HEAT repeat-containing protein 6</fullName>
    </recommendedName>
</protein>
<dbReference type="InterPro" id="IPR011989">
    <property type="entry name" value="ARM-like"/>
</dbReference>
<dbReference type="SUPFAM" id="SSF48371">
    <property type="entry name" value="ARM repeat"/>
    <property type="match status" value="2"/>
</dbReference>
<sequence>MSKFESSGSDSTQLYDLYKSILIDYKLIKNLSPNSPDGTLNLTFFDNISKIIDKLKNLFSFLTSNANKIFNSNTKQVEFLNFNNDQIVEIIVVIGELIDSAPSEVKNSKEIICIYFKYSDLIVNFAEKSPIKYGHLKTLLNKLISFLLNFASNLINNDLDTLLYELKRAIGSIIYENSTILSDQNIERILSNVSKLRHRVETDYDSIFSDKTLNFQEEKVEILNKFNLITTQIIFNLTLPKKKDSESELIDLEYINDTIKAKCASYLVKILRFNTFNKLNRLRNDQKNSIIDSLNKQFNNRNNRKLSLLYGDEFIVNNCKILSKALQGLENLFLSISNQLNWIVLIGPEFQLGDILAIIKDLSVYGIVTKKSNLDGEKSVKENKLEPSNVDDLLSNEKNKKFNDLNSQSKNDNNETDDEIKIPNEKLNNKKTNNNNGEKGKNSKFGRNNSGKQLHNQSIDSNLFEKNIENNSVQCLREAQVPLVHYKSVLNNFGTDSDVSTDSSLSSSSFNIGKSSAKVRVAAFGALLTIFQKLEKRTVVSYWNSFLEPGSINIIYSVKNDPSPKVRLIAATALSVYLENVRSFFMIAAVDDTSSNLSFQTTQTHPSFLPISYTITTIIRQLHKELFNCLNRESFQLNQIQLLKCLQCLIKSTPYQKLKPGLIYKLILSLNILLDQKSNLITNQSNQRKEKINVCQEILNCLETILLNHHQMAEVHLALGSSLNSTDTFLNDLNSKSSTCSSIMEIDDLTLKLDKINDIKIPNLNQSRIKYFYESNNSNTVSGQMTPNNPVNDLVMNNSKSWLVDFSIQNGSYLKPLSLPCLEIMTLISRHYFDLIKKDLFFDEITKLILENLESISTNLDTQISNQIILKTIKFIEEFARCLATSDLRQMNSIDLNDCCKLWSSLLSSKLLSEYLIDEQRYLLSSSACDCLASIGAPIFELLPYQKRIFCLTNLIHLTKSQSSLIRAASVRALGVYVTFTSLKEDQNFLTDLSVCLLNLISNDSNNLVRQKTAWSMSNLSEVLIENVERVGGVFTEEFNLKIWYRLLDSASSACQRESDKLKSYLVRTLGNLISYISSVDVEIVKNQLDLISVEKSISKAVESLCSCKNVKMLKVKWNLSHAIGVAMKRFSNWSLHFDNPKWLEIFFDTLLELFTQSNNFKVRINACIALMNINSSDINIIRADEKDSIYIKIWTGLIEGFSKLKNENIDANNEIQHKNNLTHQLCKLFTFLCKYLRVEDLEKIMNKCLNNLKLNSMPKNLTNSELNKSLTINELRSYFVNYIKSIYDQIETYKQDVQFYNEALTNLNFLNSKKNSSLDEDCINLLNSVLQKPKQDRSTLATDESESSETENLNTDNENENEIKEYRKKFPFKNVYD</sequence>
<dbReference type="Proteomes" id="UP000663879">
    <property type="component" value="Unassembled WGS sequence"/>
</dbReference>
<evidence type="ECO:0000256" key="2">
    <source>
        <dbReference type="SAM" id="MobiDB-lite"/>
    </source>
</evidence>
<keyword evidence="5" id="KW-1185">Reference proteome</keyword>
<dbReference type="Pfam" id="PF13251">
    <property type="entry name" value="DUF4042"/>
    <property type="match status" value="1"/>
</dbReference>
<reference evidence="4" key="1">
    <citation type="submission" date="2021-02" db="EMBL/GenBank/DDBJ databases">
        <authorList>
            <person name="Nowell W R."/>
        </authorList>
    </citation>
    <scope>NUCLEOTIDE SEQUENCE</scope>
    <source>
        <strain evidence="4">Ploen Becks lab</strain>
    </source>
</reference>
<feature type="region of interest" description="Disordered" evidence="2">
    <location>
        <begin position="379"/>
        <end position="452"/>
    </location>
</feature>
<dbReference type="PANTHER" id="PTHR13366:SF0">
    <property type="entry name" value="HEAT REPEAT-CONTAINING PROTEIN 6"/>
    <property type="match status" value="1"/>
</dbReference>
<dbReference type="InterPro" id="IPR025283">
    <property type="entry name" value="DUF4042"/>
</dbReference>
<comment type="caution">
    <text evidence="4">The sequence shown here is derived from an EMBL/GenBank/DDBJ whole genome shotgun (WGS) entry which is preliminary data.</text>
</comment>
<evidence type="ECO:0000313" key="5">
    <source>
        <dbReference type="Proteomes" id="UP000663879"/>
    </source>
</evidence>